<dbReference type="HOGENOM" id="CLU_1994776_0_0_1"/>
<reference evidence="2 4" key="2">
    <citation type="journal article" date="2013" name="Nature">
        <title>Insights into bilaterian evolution from three spiralian genomes.</title>
        <authorList>
            <person name="Simakov O."/>
            <person name="Marletaz F."/>
            <person name="Cho S.J."/>
            <person name="Edsinger-Gonzales E."/>
            <person name="Havlak P."/>
            <person name="Hellsten U."/>
            <person name="Kuo D.H."/>
            <person name="Larsson T."/>
            <person name="Lv J."/>
            <person name="Arendt D."/>
            <person name="Savage R."/>
            <person name="Osoegawa K."/>
            <person name="de Jong P."/>
            <person name="Grimwood J."/>
            <person name="Chapman J.A."/>
            <person name="Shapiro H."/>
            <person name="Aerts A."/>
            <person name="Otillar R.P."/>
            <person name="Terry A.Y."/>
            <person name="Boore J.L."/>
            <person name="Grigoriev I.V."/>
            <person name="Lindberg D.R."/>
            <person name="Seaver E.C."/>
            <person name="Weisblat D.A."/>
            <person name="Putnam N.H."/>
            <person name="Rokhsar D.S."/>
        </authorList>
    </citation>
    <scope>NUCLEOTIDE SEQUENCE</scope>
    <source>
        <strain evidence="2 4">I ESC-2004</strain>
    </source>
</reference>
<dbReference type="Proteomes" id="UP000014760">
    <property type="component" value="Unassembled WGS sequence"/>
</dbReference>
<accession>R7UC12</accession>
<evidence type="ECO:0000256" key="1">
    <source>
        <dbReference type="SAM" id="SignalP"/>
    </source>
</evidence>
<evidence type="ECO:0000313" key="4">
    <source>
        <dbReference type="Proteomes" id="UP000014760"/>
    </source>
</evidence>
<reference evidence="4" key="1">
    <citation type="submission" date="2012-12" db="EMBL/GenBank/DDBJ databases">
        <authorList>
            <person name="Hellsten U."/>
            <person name="Grimwood J."/>
            <person name="Chapman J.A."/>
            <person name="Shapiro H."/>
            <person name="Aerts A."/>
            <person name="Otillar R.P."/>
            <person name="Terry A.Y."/>
            <person name="Boore J.L."/>
            <person name="Simakov O."/>
            <person name="Marletaz F."/>
            <person name="Cho S.-J."/>
            <person name="Edsinger-Gonzales E."/>
            <person name="Havlak P."/>
            <person name="Kuo D.-H."/>
            <person name="Larsson T."/>
            <person name="Lv J."/>
            <person name="Arendt D."/>
            <person name="Savage R."/>
            <person name="Osoegawa K."/>
            <person name="de Jong P."/>
            <person name="Lindberg D.R."/>
            <person name="Seaver E.C."/>
            <person name="Weisblat D.A."/>
            <person name="Putnam N.H."/>
            <person name="Grigoriev I.V."/>
            <person name="Rokhsar D.S."/>
        </authorList>
    </citation>
    <scope>NUCLEOTIDE SEQUENCE</scope>
    <source>
        <strain evidence="4">I ESC-2004</strain>
    </source>
</reference>
<evidence type="ECO:0000313" key="2">
    <source>
        <dbReference type="EMBL" id="ELU03514.1"/>
    </source>
</evidence>
<reference evidence="3" key="3">
    <citation type="submission" date="2015-06" db="UniProtKB">
        <authorList>
            <consortium name="EnsemblMetazoa"/>
        </authorList>
    </citation>
    <scope>IDENTIFICATION</scope>
</reference>
<dbReference type="EnsemblMetazoa" id="CapteT189572">
    <property type="protein sequence ID" value="CapteP189572"/>
    <property type="gene ID" value="CapteG189572"/>
</dbReference>
<dbReference type="AlphaFoldDB" id="R7UC12"/>
<evidence type="ECO:0000313" key="3">
    <source>
        <dbReference type="EnsemblMetazoa" id="CapteP189572"/>
    </source>
</evidence>
<keyword evidence="1" id="KW-0732">Signal</keyword>
<proteinExistence type="predicted"/>
<sequence>MAVEVLRVGIFIGLLIICEGQSHGPFEDRYKGCYEDKDEDGRRALEILAYKVDGNGVNSNGICIRNCSGREYTFAGVNTRLQEQCYNTNTNKRSACKVEVLRLRPDRATRVVIVIRYNYNSSLTL</sequence>
<organism evidence="2">
    <name type="scientific">Capitella teleta</name>
    <name type="common">Polychaete worm</name>
    <dbReference type="NCBI Taxonomy" id="283909"/>
    <lineage>
        <taxon>Eukaryota</taxon>
        <taxon>Metazoa</taxon>
        <taxon>Spiralia</taxon>
        <taxon>Lophotrochozoa</taxon>
        <taxon>Annelida</taxon>
        <taxon>Polychaeta</taxon>
        <taxon>Sedentaria</taxon>
        <taxon>Scolecida</taxon>
        <taxon>Capitellidae</taxon>
        <taxon>Capitella</taxon>
    </lineage>
</organism>
<feature type="signal peptide" evidence="1">
    <location>
        <begin position="1"/>
        <end position="20"/>
    </location>
</feature>
<dbReference type="EMBL" id="KB303060">
    <property type="protein sequence ID" value="ELU03514.1"/>
    <property type="molecule type" value="Genomic_DNA"/>
</dbReference>
<keyword evidence="4" id="KW-1185">Reference proteome</keyword>
<evidence type="ECO:0008006" key="5">
    <source>
        <dbReference type="Google" id="ProtNLM"/>
    </source>
</evidence>
<gene>
    <name evidence="2" type="ORF">CAPTEDRAFT_189572</name>
</gene>
<protein>
    <recommendedName>
        <fullName evidence="5">WSC domain-containing protein</fullName>
    </recommendedName>
</protein>
<dbReference type="EMBL" id="AMQN01024448">
    <property type="status" value="NOT_ANNOTATED_CDS"/>
    <property type="molecule type" value="Genomic_DNA"/>
</dbReference>
<name>R7UC12_CAPTE</name>
<dbReference type="OrthoDB" id="6151979at2759"/>
<feature type="chain" id="PRO_5008787868" description="WSC domain-containing protein" evidence="1">
    <location>
        <begin position="21"/>
        <end position="125"/>
    </location>
</feature>